<sequence length="193" mass="21171">MDDISVRKAGIDLINIVNESIDFYVKQTSDSSQLFDGNNKVATVLDNDGQYHSISWTTSTPTKVNIGVTDTNSQTFVNQVDDVLLNNSEKLWAVSWADSGDLMLSTDLHTPSPVAEKYRIRIFTTKDTQVLTLSSAMSTIEVKKGTFSPHMTLDNCNGELYLGANSADVCNLDIGKSYLLVTDGEHLLLAAEE</sequence>
<organism evidence="1 2">
    <name type="scientific">Photobacterium ganghwense</name>
    <dbReference type="NCBI Taxonomy" id="320778"/>
    <lineage>
        <taxon>Bacteria</taxon>
        <taxon>Pseudomonadati</taxon>
        <taxon>Pseudomonadota</taxon>
        <taxon>Gammaproteobacteria</taxon>
        <taxon>Vibrionales</taxon>
        <taxon>Vibrionaceae</taxon>
        <taxon>Photobacterium</taxon>
    </lineage>
</organism>
<dbReference type="Proteomes" id="UP000035909">
    <property type="component" value="Unassembled WGS sequence"/>
</dbReference>
<dbReference type="EMBL" id="LDOU01000013">
    <property type="protein sequence ID" value="KLV08682.1"/>
    <property type="molecule type" value="Genomic_DNA"/>
</dbReference>
<gene>
    <name evidence="1" type="ORF">ABT57_12710</name>
</gene>
<accession>A0A0J1K2Q3</accession>
<keyword evidence="2" id="KW-1185">Reference proteome</keyword>
<dbReference type="AlphaFoldDB" id="A0A0J1K2Q3"/>
<evidence type="ECO:0000313" key="1">
    <source>
        <dbReference type="EMBL" id="KLV08682.1"/>
    </source>
</evidence>
<reference evidence="1 2" key="1">
    <citation type="submission" date="2015-05" db="EMBL/GenBank/DDBJ databases">
        <title>Photobacterium galathea sp. nov.</title>
        <authorList>
            <person name="Machado H."/>
            <person name="Gram L."/>
        </authorList>
    </citation>
    <scope>NUCLEOTIDE SEQUENCE [LARGE SCALE GENOMIC DNA]</scope>
    <source>
        <strain evidence="1 2">DSM 22954</strain>
    </source>
</reference>
<evidence type="ECO:0000313" key="2">
    <source>
        <dbReference type="Proteomes" id="UP000035909"/>
    </source>
</evidence>
<proteinExistence type="predicted"/>
<name>A0A0J1K2Q3_9GAMM</name>
<comment type="caution">
    <text evidence="1">The sequence shown here is derived from an EMBL/GenBank/DDBJ whole genome shotgun (WGS) entry which is preliminary data.</text>
</comment>
<protein>
    <submittedName>
        <fullName evidence="1">Uncharacterized protein</fullName>
    </submittedName>
</protein>
<dbReference type="PATRIC" id="fig|320778.3.peg.2774"/>